<dbReference type="EMBL" id="NRGR01000020">
    <property type="protein sequence ID" value="PCC38850.1"/>
    <property type="molecule type" value="Genomic_DNA"/>
</dbReference>
<dbReference type="AlphaFoldDB" id="A0A2A3YHQ7"/>
<dbReference type="OrthoDB" id="4790896at2"/>
<organism evidence="2 3">
    <name type="scientific">Brachybacterium alimentarium</name>
    <dbReference type="NCBI Taxonomy" id="47845"/>
    <lineage>
        <taxon>Bacteria</taxon>
        <taxon>Bacillati</taxon>
        <taxon>Actinomycetota</taxon>
        <taxon>Actinomycetes</taxon>
        <taxon>Micrococcales</taxon>
        <taxon>Dermabacteraceae</taxon>
        <taxon>Brachybacterium</taxon>
    </lineage>
</organism>
<evidence type="ECO:0000256" key="1">
    <source>
        <dbReference type="SAM" id="MobiDB-lite"/>
    </source>
</evidence>
<sequence length="250" mass="27021">MPSPQDPGAQNPSALSPARDAALDRQDFPYLRVARRLGIDPADAELVLRDDGAARAAIARSVQEYLAADDELRAGRAPTTAMGRDPDFPTGVGMALVGAAVLWEARDLVPRVALRVAKDHYEDGADELAGSYIALVQESVDPGEDSRDDAVAWAAQSLLVAVLQRSGPPAQADEIARDLAAHAIPIDLWRDDDPSLPDDSMAWHGGAFVGGIPPRRDERSLSYEDVHDYLDMLLAETRRQHEAEAEGDDR</sequence>
<name>A0A2A3YHQ7_9MICO</name>
<accession>A0A2A3YHQ7</accession>
<reference evidence="2 3" key="1">
    <citation type="journal article" date="2017" name="Elife">
        <title>Extensive horizontal gene transfer in cheese-associated bacteria.</title>
        <authorList>
            <person name="Bonham K.S."/>
            <person name="Wolfe B.E."/>
            <person name="Dutton R.J."/>
        </authorList>
    </citation>
    <scope>NUCLEOTIDE SEQUENCE [LARGE SCALE GENOMIC DNA]</scope>
    <source>
        <strain evidence="2 3">341_9</strain>
    </source>
</reference>
<gene>
    <name evidence="2" type="ORF">CIK66_12405</name>
</gene>
<proteinExistence type="predicted"/>
<keyword evidence="3" id="KW-1185">Reference proteome</keyword>
<feature type="region of interest" description="Disordered" evidence="1">
    <location>
        <begin position="1"/>
        <end position="22"/>
    </location>
</feature>
<dbReference type="Proteomes" id="UP000218598">
    <property type="component" value="Unassembled WGS sequence"/>
</dbReference>
<evidence type="ECO:0000313" key="2">
    <source>
        <dbReference type="EMBL" id="PCC38850.1"/>
    </source>
</evidence>
<comment type="caution">
    <text evidence="2">The sequence shown here is derived from an EMBL/GenBank/DDBJ whole genome shotgun (WGS) entry which is preliminary data.</text>
</comment>
<evidence type="ECO:0000313" key="3">
    <source>
        <dbReference type="Proteomes" id="UP000218598"/>
    </source>
</evidence>
<protein>
    <submittedName>
        <fullName evidence="2">Uncharacterized protein</fullName>
    </submittedName>
</protein>